<dbReference type="EMBL" id="WNYA01000007">
    <property type="protein sequence ID" value="KAG8562427.1"/>
    <property type="molecule type" value="Genomic_DNA"/>
</dbReference>
<evidence type="ECO:0000313" key="6">
    <source>
        <dbReference type="Proteomes" id="UP000824782"/>
    </source>
</evidence>
<reference evidence="5" key="1">
    <citation type="thesis" date="2020" institute="ProQuest LLC" country="789 East Eisenhower Parkway, Ann Arbor, MI, USA">
        <title>Comparative Genomics and Chromosome Evolution.</title>
        <authorList>
            <person name="Mudd A.B."/>
        </authorList>
    </citation>
    <scope>NUCLEOTIDE SEQUENCE</scope>
    <source>
        <strain evidence="5">237g6f4</strain>
        <tissue evidence="5">Blood</tissue>
    </source>
</reference>
<dbReference type="GO" id="GO:0016787">
    <property type="term" value="F:hydrolase activity"/>
    <property type="evidence" value="ECO:0007669"/>
    <property type="project" value="UniProtKB-KW"/>
</dbReference>
<gene>
    <name evidence="5" type="ORF">GDO81_015672</name>
</gene>
<protein>
    <recommendedName>
        <fullName evidence="3">Carboxylic ester hydrolase</fullName>
        <ecNumber evidence="3">3.1.1.-</ecNumber>
    </recommendedName>
</protein>
<evidence type="ECO:0000256" key="1">
    <source>
        <dbReference type="ARBA" id="ARBA00005964"/>
    </source>
</evidence>
<name>A0AAV7AR16_ENGPU</name>
<evidence type="ECO:0000256" key="3">
    <source>
        <dbReference type="RuleBase" id="RU361235"/>
    </source>
</evidence>
<dbReference type="PANTHER" id="PTHR11559">
    <property type="entry name" value="CARBOXYLESTERASE"/>
    <property type="match status" value="1"/>
</dbReference>
<keyword evidence="6" id="KW-1185">Reference proteome</keyword>
<accession>A0AAV7AR16</accession>
<dbReference type="InterPro" id="IPR019826">
    <property type="entry name" value="Carboxylesterase_B_AS"/>
</dbReference>
<sequence>MYKSFGVKMKLPSFSEDCLYLNIFTPADRRDYTKLPVMVFIHGGALLTGGAAYYDGSALSAYGDVVLVIIQYRLGILGFLSTGDSQASGNYGLLDQVAALQWIKENIADFGGDPDSVTIFGESAGGVGVSVLMASPLSKGLFHKAIAESGVIFIPGVVVNKTADLFNFRDLVATISGCDPISLVECLKKKSTDEILTVMSQMTVPNLPVCVDGIFLTKHPEEVFSSKEIHNVPLIIGVNNQECGWLLPKLLNALDMVEEMDKDTLQVKLKNSPYLGITSQMIPFILDEYFGDTDNPAELRNRFLDLCGDVSLVIPSLRAARYHRDSGSPIFFYEFQHPPSVLKDFRPNFVKSDHGDELMFVFGGPFLRDGTYFSMGNVPNEEKILSKTVMTYWANFARNGDPNGPGMVHWPRFDLKESFLEINLKQKSTRNLRAGKAEFWTKILPEKLQNIVKEKNEHTEL</sequence>
<dbReference type="SUPFAM" id="SSF53474">
    <property type="entry name" value="alpha/beta-Hydrolases"/>
    <property type="match status" value="1"/>
</dbReference>
<evidence type="ECO:0000256" key="2">
    <source>
        <dbReference type="ARBA" id="ARBA00022801"/>
    </source>
</evidence>
<dbReference type="InterPro" id="IPR050309">
    <property type="entry name" value="Type-B_Carboxylest/Lipase"/>
</dbReference>
<dbReference type="Gene3D" id="3.40.50.1820">
    <property type="entry name" value="alpha/beta hydrolase"/>
    <property type="match status" value="1"/>
</dbReference>
<dbReference type="Pfam" id="PF00135">
    <property type="entry name" value="COesterase"/>
    <property type="match status" value="1"/>
</dbReference>
<proteinExistence type="inferred from homology"/>
<dbReference type="Proteomes" id="UP000824782">
    <property type="component" value="Unassembled WGS sequence"/>
</dbReference>
<dbReference type="InterPro" id="IPR002018">
    <property type="entry name" value="CarbesteraseB"/>
</dbReference>
<dbReference type="InterPro" id="IPR019819">
    <property type="entry name" value="Carboxylesterase_B_CS"/>
</dbReference>
<feature type="domain" description="Carboxylesterase type B" evidence="4">
    <location>
        <begin position="14"/>
        <end position="440"/>
    </location>
</feature>
<organism evidence="5 6">
    <name type="scientific">Engystomops pustulosus</name>
    <name type="common">Tungara frog</name>
    <name type="synonym">Physalaemus pustulosus</name>
    <dbReference type="NCBI Taxonomy" id="76066"/>
    <lineage>
        <taxon>Eukaryota</taxon>
        <taxon>Metazoa</taxon>
        <taxon>Chordata</taxon>
        <taxon>Craniata</taxon>
        <taxon>Vertebrata</taxon>
        <taxon>Euteleostomi</taxon>
        <taxon>Amphibia</taxon>
        <taxon>Batrachia</taxon>
        <taxon>Anura</taxon>
        <taxon>Neobatrachia</taxon>
        <taxon>Hyloidea</taxon>
        <taxon>Leptodactylidae</taxon>
        <taxon>Leiuperinae</taxon>
        <taxon>Engystomops</taxon>
    </lineage>
</organism>
<comment type="caution">
    <text evidence="5">The sequence shown here is derived from an EMBL/GenBank/DDBJ whole genome shotgun (WGS) entry which is preliminary data.</text>
</comment>
<dbReference type="AlphaFoldDB" id="A0AAV7AR16"/>
<evidence type="ECO:0000313" key="5">
    <source>
        <dbReference type="EMBL" id="KAG8562427.1"/>
    </source>
</evidence>
<dbReference type="EC" id="3.1.1.-" evidence="3"/>
<comment type="similarity">
    <text evidence="1 3">Belongs to the type-B carboxylesterase/lipase family.</text>
</comment>
<evidence type="ECO:0000259" key="4">
    <source>
        <dbReference type="Pfam" id="PF00135"/>
    </source>
</evidence>
<dbReference type="PROSITE" id="PS00941">
    <property type="entry name" value="CARBOXYLESTERASE_B_2"/>
    <property type="match status" value="1"/>
</dbReference>
<keyword evidence="2 3" id="KW-0378">Hydrolase</keyword>
<dbReference type="PROSITE" id="PS00122">
    <property type="entry name" value="CARBOXYLESTERASE_B_1"/>
    <property type="match status" value="1"/>
</dbReference>
<dbReference type="InterPro" id="IPR029058">
    <property type="entry name" value="AB_hydrolase_fold"/>
</dbReference>